<name>A0ABR8EZW2_NOSLI</name>
<protein>
    <submittedName>
        <fullName evidence="2">PEP-CTERM sorting domain-containing protein</fullName>
    </submittedName>
</protein>
<comment type="caution">
    <text evidence="2">The sequence shown here is derived from an EMBL/GenBank/DDBJ whole genome shotgun (WGS) entry which is preliminary data.</text>
</comment>
<feature type="chain" id="PRO_5047288240" evidence="1">
    <location>
        <begin position="36"/>
        <end position="219"/>
    </location>
</feature>
<evidence type="ECO:0000313" key="3">
    <source>
        <dbReference type="Proteomes" id="UP000604661"/>
    </source>
</evidence>
<reference evidence="2 3" key="1">
    <citation type="journal article" date="2020" name="ISME J.">
        <title>Comparative genomics reveals insights into cyanobacterial evolution and habitat adaptation.</title>
        <authorList>
            <person name="Chen M.Y."/>
            <person name="Teng W.K."/>
            <person name="Zhao L."/>
            <person name="Hu C.X."/>
            <person name="Zhou Y.K."/>
            <person name="Han B.P."/>
            <person name="Song L.R."/>
            <person name="Shu W.S."/>
        </authorList>
    </citation>
    <scope>NUCLEOTIDE SEQUENCE [LARGE SCALE GENOMIC DNA]</scope>
    <source>
        <strain evidence="2 3">FACHB-391</strain>
    </source>
</reference>
<dbReference type="InterPro" id="IPR013424">
    <property type="entry name" value="Ice-binding_C"/>
</dbReference>
<keyword evidence="1" id="KW-0732">Signal</keyword>
<organism evidence="2 3">
    <name type="scientific">Nostoc linckia FACHB-391</name>
    <dbReference type="NCBI Taxonomy" id="2692906"/>
    <lineage>
        <taxon>Bacteria</taxon>
        <taxon>Bacillati</taxon>
        <taxon>Cyanobacteriota</taxon>
        <taxon>Cyanophyceae</taxon>
        <taxon>Nostocales</taxon>
        <taxon>Nostocaceae</taxon>
        <taxon>Nostoc</taxon>
    </lineage>
</organism>
<evidence type="ECO:0000256" key="1">
    <source>
        <dbReference type="SAM" id="SignalP"/>
    </source>
</evidence>
<evidence type="ECO:0000313" key="2">
    <source>
        <dbReference type="EMBL" id="MBD2562567.1"/>
    </source>
</evidence>
<proteinExistence type="predicted"/>
<accession>A0ABR8EZW2</accession>
<dbReference type="Proteomes" id="UP000604661">
    <property type="component" value="Unassembled WGS sequence"/>
</dbReference>
<gene>
    <name evidence="2" type="ORF">H6G95_18495</name>
</gene>
<feature type="signal peptide" evidence="1">
    <location>
        <begin position="1"/>
        <end position="35"/>
    </location>
</feature>
<dbReference type="RefSeq" id="WP_190894797.1">
    <property type="nucleotide sequence ID" value="NZ_JACJTE010000019.1"/>
</dbReference>
<keyword evidence="3" id="KW-1185">Reference proteome</keyword>
<dbReference type="EMBL" id="JACJTE010000019">
    <property type="protein sequence ID" value="MBD2562567.1"/>
    <property type="molecule type" value="Genomic_DNA"/>
</dbReference>
<dbReference type="NCBIfam" id="TIGR02595">
    <property type="entry name" value="PEP_CTERM"/>
    <property type="match status" value="1"/>
</dbReference>
<sequence length="219" mass="22925">MIGFKSTLLNATLAVAAALPLATAGMFSFAGSAQAYIGSFNYQPYDANSSGELTEVALSKNFVNFIPNNGSIALTQRTGDFANILNSKGFIKSFQIDPFTSPSAFIDVGLLDGTKLLSLTSIAPADVKLQPGGIDINLGFKGLFEDGSKAEGYITFAIKDNPLDGSYTNAKVAYEGGQTVYGSFTGFAVSTVPEPAALLGLGAVGTVMVMSRRRKSFVQ</sequence>